<gene>
    <name evidence="2" type="ORF">Q604_UNBc4C00031G0007</name>
</gene>
<dbReference type="PANTHER" id="PTHR36566:SF1">
    <property type="entry name" value="PYRIDINIUM-3,5-BISTHIOCARBOXYLIC ACID MONONUCLEOTIDE NICKEL INSERTION PROTEIN"/>
    <property type="match status" value="1"/>
</dbReference>
<dbReference type="InterPro" id="IPR002822">
    <property type="entry name" value="Ni_insertion"/>
</dbReference>
<protein>
    <recommendedName>
        <fullName evidence="3">Protein containing DUF111</fullName>
    </recommendedName>
</protein>
<comment type="caution">
    <text evidence="2">The sequence shown here is derived from an EMBL/GenBank/DDBJ whole genome shotgun (WGS) entry which is preliminary data.</text>
</comment>
<dbReference type="Gene3D" id="3.10.20.300">
    <property type="entry name" value="mk0293 like domain"/>
    <property type="match status" value="1"/>
</dbReference>
<evidence type="ECO:0000313" key="2">
    <source>
        <dbReference type="EMBL" id="ETJ16790.1"/>
    </source>
</evidence>
<evidence type="ECO:0000256" key="1">
    <source>
        <dbReference type="ARBA" id="ARBA00022596"/>
    </source>
</evidence>
<dbReference type="AlphaFoldDB" id="W1WI63"/>
<dbReference type="EMBL" id="AZMM01018812">
    <property type="protein sequence ID" value="ETJ16790.1"/>
    <property type="molecule type" value="Genomic_DNA"/>
</dbReference>
<proteinExistence type="predicted"/>
<sequence length="146" mass="17277">MSSETYSYLYEQILEKGALDIYTEGIFMKKNRPAYKITVLCKEKDLDKFTKLLLVETSTFGVRYQKLKRVMLERKFEKIETKYGNIQIKLGYLNGELIKVTPEYEDCKIIAKKENLPLIKVFNEINCIISEKFFFNCWQCSLILIN</sequence>
<organism evidence="2">
    <name type="scientific">human gut metagenome</name>
    <dbReference type="NCBI Taxonomy" id="408170"/>
    <lineage>
        <taxon>unclassified sequences</taxon>
        <taxon>metagenomes</taxon>
        <taxon>organismal metagenomes</taxon>
    </lineage>
</organism>
<reference evidence="2" key="1">
    <citation type="submission" date="2013-12" db="EMBL/GenBank/DDBJ databases">
        <title>A Varibaculum cambriense genome reconstructed from a premature infant gut community with otherwise low bacterial novelty that shifts toward anaerobic metabolism during the third week of life.</title>
        <authorList>
            <person name="Brown C.T."/>
            <person name="Sharon I."/>
            <person name="Thomas B.C."/>
            <person name="Castelle C.J."/>
            <person name="Morowitz M.J."/>
            <person name="Banfield J.F."/>
        </authorList>
    </citation>
    <scope>NUCLEOTIDE SEQUENCE</scope>
</reference>
<dbReference type="Gene3D" id="3.30.70.1380">
    <property type="entry name" value="Transcriptional regulatory protein pf0864 domain like"/>
    <property type="match status" value="1"/>
</dbReference>
<evidence type="ECO:0008006" key="3">
    <source>
        <dbReference type="Google" id="ProtNLM"/>
    </source>
</evidence>
<dbReference type="Pfam" id="PF01969">
    <property type="entry name" value="Ni_insertion"/>
    <property type="match status" value="1"/>
</dbReference>
<keyword evidence="1" id="KW-0533">Nickel</keyword>
<dbReference type="PANTHER" id="PTHR36566">
    <property type="entry name" value="NICKEL INSERTION PROTEIN-RELATED"/>
    <property type="match status" value="1"/>
</dbReference>
<accession>W1WI63</accession>
<name>W1WI63_9ZZZZ</name>